<dbReference type="OrthoDB" id="826511at2"/>
<gene>
    <name evidence="2" type="ORF">EV148_10372</name>
</gene>
<sequence length="151" mass="16973">MWTDALLAYIHFAAIFAMIWFLSREWTLLRTGAGAVDVERIARADAGYGALAVVVVLSGALRAAYGLKGWAFYVHNPAFHLKITLFVLVGLLSILPTLAFLRWRRARRADPAWRVPETEWRAARRWILVELHLLALIPLAAVVMARGMIHG</sequence>
<dbReference type="RefSeq" id="WP_131995768.1">
    <property type="nucleotide sequence ID" value="NZ_JACGXM010000012.1"/>
</dbReference>
<protein>
    <submittedName>
        <fullName evidence="2">Putative membrane protein</fullName>
    </submittedName>
</protein>
<organism evidence="2 3">
    <name type="scientific">Dokdonella fugitiva</name>
    <dbReference type="NCBI Taxonomy" id="328517"/>
    <lineage>
        <taxon>Bacteria</taxon>
        <taxon>Pseudomonadati</taxon>
        <taxon>Pseudomonadota</taxon>
        <taxon>Gammaproteobacteria</taxon>
        <taxon>Lysobacterales</taxon>
        <taxon>Rhodanobacteraceae</taxon>
        <taxon>Dokdonella</taxon>
    </lineage>
</organism>
<proteinExistence type="predicted"/>
<keyword evidence="1" id="KW-0812">Transmembrane</keyword>
<evidence type="ECO:0000256" key="1">
    <source>
        <dbReference type="SAM" id="Phobius"/>
    </source>
</evidence>
<keyword evidence="3" id="KW-1185">Reference proteome</keyword>
<dbReference type="EMBL" id="SLWQ01000003">
    <property type="protein sequence ID" value="TCO41153.1"/>
    <property type="molecule type" value="Genomic_DNA"/>
</dbReference>
<accession>A0A4R2I9N6</accession>
<keyword evidence="1" id="KW-0472">Membrane</keyword>
<dbReference type="InterPro" id="IPR018706">
    <property type="entry name" value="DUF2214_membrane"/>
</dbReference>
<reference evidence="2 3" key="1">
    <citation type="journal article" date="2015" name="Stand. Genomic Sci.">
        <title>Genomic Encyclopedia of Bacterial and Archaeal Type Strains, Phase III: the genomes of soil and plant-associated and newly described type strains.</title>
        <authorList>
            <person name="Whitman W.B."/>
            <person name="Woyke T."/>
            <person name="Klenk H.P."/>
            <person name="Zhou Y."/>
            <person name="Lilburn T.G."/>
            <person name="Beck B.J."/>
            <person name="De Vos P."/>
            <person name="Vandamme P."/>
            <person name="Eisen J.A."/>
            <person name="Garrity G."/>
            <person name="Hugenholtz P."/>
            <person name="Kyrpides N.C."/>
        </authorList>
    </citation>
    <scope>NUCLEOTIDE SEQUENCE [LARGE SCALE GENOMIC DNA]</scope>
    <source>
        <strain evidence="2 3">A3</strain>
    </source>
</reference>
<evidence type="ECO:0000313" key="3">
    <source>
        <dbReference type="Proteomes" id="UP000294862"/>
    </source>
</evidence>
<name>A0A4R2I9N6_9GAMM</name>
<comment type="caution">
    <text evidence="2">The sequence shown here is derived from an EMBL/GenBank/DDBJ whole genome shotgun (WGS) entry which is preliminary data.</text>
</comment>
<feature type="transmembrane region" description="Helical" evidence="1">
    <location>
        <begin position="131"/>
        <end position="149"/>
    </location>
</feature>
<dbReference type="Proteomes" id="UP000294862">
    <property type="component" value="Unassembled WGS sequence"/>
</dbReference>
<evidence type="ECO:0000313" key="2">
    <source>
        <dbReference type="EMBL" id="TCO41153.1"/>
    </source>
</evidence>
<keyword evidence="1" id="KW-1133">Transmembrane helix</keyword>
<dbReference type="Pfam" id="PF09980">
    <property type="entry name" value="DUF2214"/>
    <property type="match status" value="1"/>
</dbReference>
<feature type="transmembrane region" description="Helical" evidence="1">
    <location>
        <begin position="6"/>
        <end position="23"/>
    </location>
</feature>
<dbReference type="AlphaFoldDB" id="A0A4R2I9N6"/>
<feature type="transmembrane region" description="Helical" evidence="1">
    <location>
        <begin position="79"/>
        <end position="101"/>
    </location>
</feature>
<feature type="transmembrane region" description="Helical" evidence="1">
    <location>
        <begin position="48"/>
        <end position="67"/>
    </location>
</feature>